<evidence type="ECO:0000313" key="6">
    <source>
        <dbReference type="EMBL" id="MBB5058049.1"/>
    </source>
</evidence>
<evidence type="ECO:0000259" key="5">
    <source>
        <dbReference type="SMART" id="SM00387"/>
    </source>
</evidence>
<dbReference type="SUPFAM" id="SSF55874">
    <property type="entry name" value="ATPase domain of HSP90 chaperone/DNA topoisomerase II/histidine kinase"/>
    <property type="match status" value="1"/>
</dbReference>
<reference evidence="6 7" key="1">
    <citation type="submission" date="2020-08" db="EMBL/GenBank/DDBJ databases">
        <title>Genomic Encyclopedia of Type Strains, Phase IV (KMG-V): Genome sequencing to study the core and pangenomes of soil and plant-associated prokaryotes.</title>
        <authorList>
            <person name="Whitman W."/>
        </authorList>
    </citation>
    <scope>NUCLEOTIDE SEQUENCE [LARGE SCALE GENOMIC DNA]</scope>
    <source>
        <strain evidence="6 7">M8UP14</strain>
    </source>
</reference>
<dbReference type="GO" id="GO:0046983">
    <property type="term" value="F:protein dimerization activity"/>
    <property type="evidence" value="ECO:0007669"/>
    <property type="project" value="InterPro"/>
</dbReference>
<evidence type="ECO:0000313" key="7">
    <source>
        <dbReference type="Proteomes" id="UP000540989"/>
    </source>
</evidence>
<gene>
    <name evidence="6" type="ORF">HDF16_002755</name>
</gene>
<dbReference type="InterPro" id="IPR050482">
    <property type="entry name" value="Sensor_HK_TwoCompSys"/>
</dbReference>
<dbReference type="GO" id="GO:0000155">
    <property type="term" value="F:phosphorelay sensor kinase activity"/>
    <property type="evidence" value="ECO:0007669"/>
    <property type="project" value="InterPro"/>
</dbReference>
<dbReference type="Pfam" id="PF02518">
    <property type="entry name" value="HATPase_c"/>
    <property type="match status" value="1"/>
</dbReference>
<evidence type="ECO:0000256" key="3">
    <source>
        <dbReference type="ARBA" id="ARBA00023012"/>
    </source>
</evidence>
<dbReference type="InterPro" id="IPR011712">
    <property type="entry name" value="Sig_transdc_His_kin_sub3_dim/P"/>
</dbReference>
<dbReference type="Gene3D" id="3.30.565.10">
    <property type="entry name" value="Histidine kinase-like ATPase, C-terminal domain"/>
    <property type="match status" value="1"/>
</dbReference>
<organism evidence="6 7">
    <name type="scientific">Granulicella aggregans</name>
    <dbReference type="NCBI Taxonomy" id="474949"/>
    <lineage>
        <taxon>Bacteria</taxon>
        <taxon>Pseudomonadati</taxon>
        <taxon>Acidobacteriota</taxon>
        <taxon>Terriglobia</taxon>
        <taxon>Terriglobales</taxon>
        <taxon>Acidobacteriaceae</taxon>
        <taxon>Granulicella</taxon>
    </lineage>
</organism>
<dbReference type="CDD" id="cd16917">
    <property type="entry name" value="HATPase_UhpB-NarQ-NarX-like"/>
    <property type="match status" value="1"/>
</dbReference>
<dbReference type="SMART" id="SM00387">
    <property type="entry name" value="HATPase_c"/>
    <property type="match status" value="1"/>
</dbReference>
<keyword evidence="2 6" id="KW-0418">Kinase</keyword>
<evidence type="ECO:0000256" key="2">
    <source>
        <dbReference type="ARBA" id="ARBA00022777"/>
    </source>
</evidence>
<dbReference type="Proteomes" id="UP000540989">
    <property type="component" value="Unassembled WGS sequence"/>
</dbReference>
<dbReference type="InterPro" id="IPR003594">
    <property type="entry name" value="HATPase_dom"/>
</dbReference>
<dbReference type="GO" id="GO:0016020">
    <property type="term" value="C:membrane"/>
    <property type="evidence" value="ECO:0007669"/>
    <property type="project" value="InterPro"/>
</dbReference>
<dbReference type="AlphaFoldDB" id="A0A7W7ZEC1"/>
<evidence type="ECO:0000256" key="1">
    <source>
        <dbReference type="ARBA" id="ARBA00022679"/>
    </source>
</evidence>
<dbReference type="PANTHER" id="PTHR24421">
    <property type="entry name" value="NITRATE/NITRITE SENSOR PROTEIN NARX-RELATED"/>
    <property type="match status" value="1"/>
</dbReference>
<feature type="domain" description="Histidine kinase/HSP90-like ATPase" evidence="5">
    <location>
        <begin position="919"/>
        <end position="1016"/>
    </location>
</feature>
<dbReference type="Pfam" id="PF07495">
    <property type="entry name" value="Y_Y_Y"/>
    <property type="match status" value="1"/>
</dbReference>
<comment type="caution">
    <text evidence="6">The sequence shown here is derived from an EMBL/GenBank/DDBJ whole genome shotgun (WGS) entry which is preliminary data.</text>
</comment>
<dbReference type="InterPro" id="IPR036890">
    <property type="entry name" value="HATPase_C_sf"/>
</dbReference>
<dbReference type="EMBL" id="JACHIP010000003">
    <property type="protein sequence ID" value="MBB5058049.1"/>
    <property type="molecule type" value="Genomic_DNA"/>
</dbReference>
<keyword evidence="4" id="KW-0472">Membrane</keyword>
<dbReference type="PANTHER" id="PTHR24421:SF62">
    <property type="entry name" value="SENSORY TRANSDUCTION HISTIDINE KINASE"/>
    <property type="match status" value="1"/>
</dbReference>
<dbReference type="InterPro" id="IPR015943">
    <property type="entry name" value="WD40/YVTN_repeat-like_dom_sf"/>
</dbReference>
<accession>A0A7W7ZEC1</accession>
<keyword evidence="4" id="KW-1133">Transmembrane helix</keyword>
<dbReference type="Pfam" id="PF07730">
    <property type="entry name" value="HisKA_3"/>
    <property type="match status" value="1"/>
</dbReference>
<dbReference type="Gene3D" id="2.130.10.10">
    <property type="entry name" value="YVTN repeat-like/Quinoprotein amine dehydrogenase"/>
    <property type="match status" value="2"/>
</dbReference>
<evidence type="ECO:0000256" key="4">
    <source>
        <dbReference type="SAM" id="Phobius"/>
    </source>
</evidence>
<keyword evidence="7" id="KW-1185">Reference proteome</keyword>
<feature type="transmembrane region" description="Helical" evidence="4">
    <location>
        <begin position="776"/>
        <end position="796"/>
    </location>
</feature>
<dbReference type="InterPro" id="IPR011123">
    <property type="entry name" value="Y_Y_Y"/>
</dbReference>
<proteinExistence type="predicted"/>
<keyword evidence="4" id="KW-0812">Transmembrane</keyword>
<protein>
    <submittedName>
        <fullName evidence="6">Signal transduction histidine kinase/ligand-binding sensor domain-containing protein</fullName>
    </submittedName>
</protein>
<dbReference type="InterPro" id="IPR013783">
    <property type="entry name" value="Ig-like_fold"/>
</dbReference>
<dbReference type="Gene3D" id="1.20.5.1930">
    <property type="match status" value="1"/>
</dbReference>
<sequence>MKFRTALIRSRLIPSFEGIYGRGWLGILTLAALVSGNSAGMAQVASPAASSSAGDIRNLYHSTWTAREGTPVGIWRIAQSADGFLWIATNSGLYRFDGVQFTKFRSADGVNLLSENLVTLYGPHSGGLWVGYQFGGVSFIKDGKVTNYPAEGIFGSTPAGFLELKDGSLWTGTGQGMARFVDGHWQKMGPEWGFHGRSVFRPFLDASGTIWAYNGKTMQYLPAGEHRFHDTLIEGKLWGLWADRPDRTWLASENDLVELVRGQSGNWSLFPTHANFSPGLAAEAPDGSFWMGSDQSGVFRLPTSLPSPGVPIDRRLFQNFAAKDGLTADLSIQVIRDREGSMWVATEKGLDQFRPAALSSIAMPTATNGIALAQDKDGLLIGVKNIHGPSLFRLKDDALVPIPNSPEGITSLYADAASGVWIGVTGQLWHLVDGRFVKIPMPEDGSGLPLEIQSMTTDAKHILWASILGHGTFELIDGQWIKFKAPDQDHFAVLSMFCDHEGRIWQGFIRNKIAVVAGNTTNTLGPNDGVTAGNILAIVEHGDHVWLGGTEGLSYYRNGKVHSILSSGENSIQGVNGIVENADGSLWLNQSTGVISIPADELARSFSDPHHRVSLRFYNYLDGLTSAPVQLRPLPSALGTNDGRIFFAGRHQLTWINPAKIARNGIAPAVFVDEVVADGREYLSPSSVRLDRGAENLRFDYTAPSLLIPQRVRFRYKLEGFDKAWQDAGTRRQAFYAKIPPGHYTFRVMASNNDEVWSPAGAAIAFYLPPTFLQSWYFTALVVLLTAGALSLLYKLRLRHATNQVRARLVERLRERERIAQDLHDTFFQSIQVLLLRFSTITKQLPQGEPARRSYENALKHSEQVITEGRELLVELRSEPVESTPLPLLLKEMIEDLRPATEARLTIAVAGSSRNLNSAASAEARKIAQEALANAIRHAGASRIDVLLEFNESDLRLVVRDNGCGIPSKVLSSGYRDGHLGMPGMRERARQIGARLEAGPGAVNGTIVELHVPATTIYATDSFPDKQTSTLSFWTLLKF</sequence>
<keyword evidence="3" id="KW-0902">Two-component regulatory system</keyword>
<keyword evidence="1" id="KW-0808">Transferase</keyword>
<name>A0A7W7ZEC1_9BACT</name>
<dbReference type="Gene3D" id="2.60.40.10">
    <property type="entry name" value="Immunoglobulins"/>
    <property type="match status" value="1"/>
</dbReference>